<gene>
    <name evidence="2" type="ORF">CDSM653_00891</name>
</gene>
<name>A0A0F5PQD7_9THEO</name>
<sequence>MNLVRRIKQYLKAIRARVSEEDYKFLLRVLSKKELSYFNRFPDFEKRHALDVCYYIINKYGIEDEDLIKAALFHDIGKIEAKITPNKKAIAVILEKIPFIANFLRRYFFFLEVYYNHPKYSAKICREMGLSERVVYLVEHHHDFETLDEDVKKLQEADKKS</sequence>
<evidence type="ECO:0000313" key="3">
    <source>
        <dbReference type="Proteomes" id="UP000010146"/>
    </source>
</evidence>
<reference evidence="2 3" key="2">
    <citation type="journal article" date="2015" name="BMC Genomics">
        <title>Analysis of three genomes within the thermophilic bacterial species Caldanaerobacter subterraneus with a focus on carbon monoxide dehydrogenase evolution and hydrolase diversity.</title>
        <authorList>
            <person name="Sant'Anna F.H."/>
            <person name="Lebedinsky A.V."/>
            <person name="Sokolova T.G."/>
            <person name="Robb F.T."/>
            <person name="Gonzalez J.M."/>
        </authorList>
    </citation>
    <scope>NUCLEOTIDE SEQUENCE [LARGE SCALE GENOMIC DNA]</scope>
    <source>
        <strain evidence="2 3">DSM 12653</strain>
    </source>
</reference>
<dbReference type="InterPro" id="IPR006675">
    <property type="entry name" value="HDIG_dom"/>
</dbReference>
<proteinExistence type="predicted"/>
<organism evidence="2 3">
    <name type="scientific">Caldanaerobacter subterraneus subsp. pacificus DSM 12653</name>
    <dbReference type="NCBI Taxonomy" id="391606"/>
    <lineage>
        <taxon>Bacteria</taxon>
        <taxon>Bacillati</taxon>
        <taxon>Bacillota</taxon>
        <taxon>Clostridia</taxon>
        <taxon>Thermoanaerobacterales</taxon>
        <taxon>Thermoanaerobacteraceae</taxon>
        <taxon>Caldanaerobacter</taxon>
    </lineage>
</organism>
<feature type="domain" description="HD" evidence="1">
    <location>
        <begin position="52"/>
        <end position="159"/>
    </location>
</feature>
<reference evidence="2 3" key="1">
    <citation type="submission" date="2008-07" db="EMBL/GenBank/DDBJ databases">
        <authorList>
            <person name="Gonzalez J."/>
            <person name="Sokolova T."/>
            <person name="Ferriera S."/>
            <person name="Johnson J."/>
            <person name="Kravitz S."/>
            <person name="Beeson K."/>
            <person name="Sutton G."/>
            <person name="Rogers Y.-H."/>
            <person name="Friedman R."/>
            <person name="Frazier M."/>
            <person name="Venter J.C."/>
        </authorList>
    </citation>
    <scope>NUCLEOTIDE SEQUENCE [LARGE SCALE GENOMIC DNA]</scope>
    <source>
        <strain evidence="2 3">DSM 12653</strain>
    </source>
</reference>
<dbReference type="SUPFAM" id="SSF109604">
    <property type="entry name" value="HD-domain/PDEase-like"/>
    <property type="match status" value="1"/>
</dbReference>
<evidence type="ECO:0000313" key="2">
    <source>
        <dbReference type="EMBL" id="KKC30034.1"/>
    </source>
</evidence>
<dbReference type="Proteomes" id="UP000010146">
    <property type="component" value="Unassembled WGS sequence"/>
</dbReference>
<dbReference type="NCBIfam" id="TIGR00277">
    <property type="entry name" value="HDIG"/>
    <property type="match status" value="1"/>
</dbReference>
<dbReference type="EMBL" id="ABXP02000053">
    <property type="protein sequence ID" value="KKC30034.1"/>
    <property type="molecule type" value="Genomic_DNA"/>
</dbReference>
<dbReference type="InterPro" id="IPR006674">
    <property type="entry name" value="HD_domain"/>
</dbReference>
<accession>A0A0F5PQD7</accession>
<protein>
    <recommendedName>
        <fullName evidence="1">HD domain-containing protein</fullName>
    </recommendedName>
</protein>
<dbReference type="Pfam" id="PF01966">
    <property type="entry name" value="HD"/>
    <property type="match status" value="1"/>
</dbReference>
<dbReference type="Gene3D" id="1.10.3210.10">
    <property type="entry name" value="Hypothetical protein af1432"/>
    <property type="match status" value="1"/>
</dbReference>
<comment type="caution">
    <text evidence="2">The sequence shown here is derived from an EMBL/GenBank/DDBJ whole genome shotgun (WGS) entry which is preliminary data.</text>
</comment>
<reference evidence="3" key="3">
    <citation type="submission" date="2015-02" db="EMBL/GenBank/DDBJ databases">
        <title>Genome analysis of three genomes within the thermophilic hydrogenogenic bacterial species Caldanaerobacter subterraneus.</title>
        <authorList>
            <person name="Sant'Anna F.H."/>
            <person name="Lebedinsky A."/>
            <person name="Sokolova T."/>
            <person name="Robb F.T."/>
            <person name="Gonzalez J.M."/>
        </authorList>
    </citation>
    <scope>NUCLEOTIDE SEQUENCE [LARGE SCALE GENOMIC DNA]</scope>
    <source>
        <strain evidence="3">DSM 12653</strain>
    </source>
</reference>
<dbReference type="AlphaFoldDB" id="A0A0F5PQD7"/>
<evidence type="ECO:0000259" key="1">
    <source>
        <dbReference type="Pfam" id="PF01966"/>
    </source>
</evidence>